<sequence length="181" mass="19906">MKKIIPIVCVILLSSVYVHGFSKNSEYNPIYKFNSDSLVIKRNGSDKEVILFPGNTLKVWKYDDRKSVKGVFKKFENGYLRIVTKEQTPVSIPVQDIKKIKLLKEKGKRMIPTIITVIGYTAMIGGIGAVGIGTIALLVGNTAILGYGAMSYGVGTIITITGHALSGKVLNLEKRWSIQTD</sequence>
<dbReference type="STRING" id="570521.SAMN04488508_11524"/>
<gene>
    <name evidence="2" type="ORF">SAMN04488508_11524</name>
</gene>
<organism evidence="2 3">
    <name type="scientific">Aquimarina spongiae</name>
    <dbReference type="NCBI Taxonomy" id="570521"/>
    <lineage>
        <taxon>Bacteria</taxon>
        <taxon>Pseudomonadati</taxon>
        <taxon>Bacteroidota</taxon>
        <taxon>Flavobacteriia</taxon>
        <taxon>Flavobacteriales</taxon>
        <taxon>Flavobacteriaceae</taxon>
        <taxon>Aquimarina</taxon>
    </lineage>
</organism>
<evidence type="ECO:0000256" key="1">
    <source>
        <dbReference type="SAM" id="Phobius"/>
    </source>
</evidence>
<feature type="transmembrane region" description="Helical" evidence="1">
    <location>
        <begin position="111"/>
        <end position="138"/>
    </location>
</feature>
<keyword evidence="1" id="KW-1133">Transmembrane helix</keyword>
<feature type="transmembrane region" description="Helical" evidence="1">
    <location>
        <begin position="144"/>
        <end position="165"/>
    </location>
</feature>
<dbReference type="AlphaFoldDB" id="A0A1M6LC96"/>
<proteinExistence type="predicted"/>
<dbReference type="RefSeq" id="WP_073321906.1">
    <property type="nucleotide sequence ID" value="NZ_FQYP01000015.1"/>
</dbReference>
<evidence type="ECO:0000313" key="2">
    <source>
        <dbReference type="EMBL" id="SHJ68784.1"/>
    </source>
</evidence>
<accession>A0A1M6LC96</accession>
<keyword evidence="1" id="KW-0472">Membrane</keyword>
<evidence type="ECO:0000313" key="3">
    <source>
        <dbReference type="Proteomes" id="UP000184432"/>
    </source>
</evidence>
<keyword evidence="1" id="KW-0812">Transmembrane</keyword>
<dbReference type="EMBL" id="FQYP01000015">
    <property type="protein sequence ID" value="SHJ68784.1"/>
    <property type="molecule type" value="Genomic_DNA"/>
</dbReference>
<name>A0A1M6LC96_9FLAO</name>
<dbReference type="Proteomes" id="UP000184432">
    <property type="component" value="Unassembled WGS sequence"/>
</dbReference>
<reference evidence="3" key="1">
    <citation type="submission" date="2016-11" db="EMBL/GenBank/DDBJ databases">
        <authorList>
            <person name="Varghese N."/>
            <person name="Submissions S."/>
        </authorList>
    </citation>
    <scope>NUCLEOTIDE SEQUENCE [LARGE SCALE GENOMIC DNA]</scope>
    <source>
        <strain evidence="3">DSM 22623</strain>
    </source>
</reference>
<protein>
    <submittedName>
        <fullName evidence="2">Uncharacterized protein</fullName>
    </submittedName>
</protein>
<keyword evidence="3" id="KW-1185">Reference proteome</keyword>